<evidence type="ECO:0000313" key="3">
    <source>
        <dbReference type="Proteomes" id="UP000229816"/>
    </source>
</evidence>
<accession>A0A2M8ESA8</accession>
<sequence length="178" mass="19671">MKKSSWLARKEEKRNIRQAIFYGGLTIFLALTIVFLGIPTLIKMAIFLGNLRASSLPIETKDTIPPNPPVLISFPEATNSARFSFSGFAEPASIVEIFLGATPVRQIIVGNEGIFNIDNLSLTLGKNEIYAIATDESGNKSSQSEKITVWYDNVPPNLEIIQPQDKTTWETSKIEIIG</sequence>
<organism evidence="2 3">
    <name type="scientific">Candidatus Shapirobacteria bacterium CG_4_9_14_0_2_um_filter_39_11</name>
    <dbReference type="NCBI Taxonomy" id="1974478"/>
    <lineage>
        <taxon>Bacteria</taxon>
        <taxon>Candidatus Shapironibacteriota</taxon>
    </lineage>
</organism>
<evidence type="ECO:0000256" key="1">
    <source>
        <dbReference type="SAM" id="Phobius"/>
    </source>
</evidence>
<keyword evidence="1" id="KW-1133">Transmembrane helix</keyword>
<keyword evidence="1" id="KW-0812">Transmembrane</keyword>
<dbReference type="Gene3D" id="2.60.40.10">
    <property type="entry name" value="Immunoglobulins"/>
    <property type="match status" value="1"/>
</dbReference>
<proteinExistence type="predicted"/>
<dbReference type="EMBL" id="PFSF01000056">
    <property type="protein sequence ID" value="PJC27992.1"/>
    <property type="molecule type" value="Genomic_DNA"/>
</dbReference>
<name>A0A2M8ESA8_9BACT</name>
<comment type="caution">
    <text evidence="2">The sequence shown here is derived from an EMBL/GenBank/DDBJ whole genome shotgun (WGS) entry which is preliminary data.</text>
</comment>
<evidence type="ECO:0008006" key="4">
    <source>
        <dbReference type="Google" id="ProtNLM"/>
    </source>
</evidence>
<feature type="transmembrane region" description="Helical" evidence="1">
    <location>
        <begin position="20"/>
        <end position="42"/>
    </location>
</feature>
<dbReference type="InterPro" id="IPR013783">
    <property type="entry name" value="Ig-like_fold"/>
</dbReference>
<keyword evidence="1" id="KW-0472">Membrane</keyword>
<evidence type="ECO:0000313" key="2">
    <source>
        <dbReference type="EMBL" id="PJC27992.1"/>
    </source>
</evidence>
<reference evidence="3" key="1">
    <citation type="submission" date="2017-09" db="EMBL/GenBank/DDBJ databases">
        <title>Depth-based differentiation of microbial function through sediment-hosted aquifers and enrichment of novel symbionts in the deep terrestrial subsurface.</title>
        <authorList>
            <person name="Probst A.J."/>
            <person name="Ladd B."/>
            <person name="Jarett J.K."/>
            <person name="Geller-Mcgrath D.E."/>
            <person name="Sieber C.M.K."/>
            <person name="Emerson J.B."/>
            <person name="Anantharaman K."/>
            <person name="Thomas B.C."/>
            <person name="Malmstrom R."/>
            <person name="Stieglmeier M."/>
            <person name="Klingl A."/>
            <person name="Woyke T."/>
            <person name="Ryan C.M."/>
            <person name="Banfield J.F."/>
        </authorList>
    </citation>
    <scope>NUCLEOTIDE SEQUENCE [LARGE SCALE GENOMIC DNA]</scope>
</reference>
<protein>
    <recommendedName>
        <fullName evidence="4">Bacterial Ig-like domain-containing protein</fullName>
    </recommendedName>
</protein>
<gene>
    <name evidence="2" type="ORF">CO054_02590</name>
</gene>
<dbReference type="AlphaFoldDB" id="A0A2M8ESA8"/>
<feature type="non-terminal residue" evidence="2">
    <location>
        <position position="178"/>
    </location>
</feature>
<dbReference type="Proteomes" id="UP000229816">
    <property type="component" value="Unassembled WGS sequence"/>
</dbReference>